<proteinExistence type="inferred from homology"/>
<name>L8GY41_ACACF</name>
<evidence type="ECO:0000256" key="2">
    <source>
        <dbReference type="ARBA" id="ARBA00022980"/>
    </source>
</evidence>
<dbReference type="VEuPathDB" id="AmoebaDB:ACA1_368960"/>
<dbReference type="KEGG" id="acan:ACA1_368960"/>
<dbReference type="RefSeq" id="XP_004340184.1">
    <property type="nucleotide sequence ID" value="XM_004340136.1"/>
</dbReference>
<keyword evidence="3" id="KW-0687">Ribonucleoprotein</keyword>
<evidence type="ECO:0000313" key="5">
    <source>
        <dbReference type="EMBL" id="ELR18164.1"/>
    </source>
</evidence>
<dbReference type="GO" id="GO:0005762">
    <property type="term" value="C:mitochondrial large ribosomal subunit"/>
    <property type="evidence" value="ECO:0007669"/>
    <property type="project" value="TreeGrafter"/>
</dbReference>
<sequence length="122" mass="14249">MRRFEKLNPTKYWLPNIPLTLMPPARNLPSNKFVLRVQPNITKVELQNYISQLYGVSVTKVNTMNYEGKLKRAPRRGKFYSTKRYKKAIITTDDSIRADDFQEEGRRGAGFIEGEVVPTKRR</sequence>
<dbReference type="GO" id="GO:0003735">
    <property type="term" value="F:structural constituent of ribosome"/>
    <property type="evidence" value="ECO:0007669"/>
    <property type="project" value="InterPro"/>
</dbReference>
<evidence type="ECO:0000256" key="3">
    <source>
        <dbReference type="ARBA" id="ARBA00023274"/>
    </source>
</evidence>
<dbReference type="InterPro" id="IPR012678">
    <property type="entry name" value="Ribosomal_uL23/eL15/eS24_sf"/>
</dbReference>
<dbReference type="OMA" id="MAMISGP"/>
<protein>
    <recommendedName>
        <fullName evidence="4">Large ribosomal subunit protein uL23m</fullName>
    </recommendedName>
</protein>
<dbReference type="OrthoDB" id="275582at2759"/>
<dbReference type="PANTHER" id="PTHR12059:SF5">
    <property type="entry name" value="LARGE RIBOSOMAL SUBUNIT PROTEIN UL23M"/>
    <property type="match status" value="1"/>
</dbReference>
<dbReference type="InterPro" id="IPR012677">
    <property type="entry name" value="Nucleotide-bd_a/b_plait_sf"/>
</dbReference>
<organism evidence="5 6">
    <name type="scientific">Acanthamoeba castellanii (strain ATCC 30010 / Neff)</name>
    <dbReference type="NCBI Taxonomy" id="1257118"/>
    <lineage>
        <taxon>Eukaryota</taxon>
        <taxon>Amoebozoa</taxon>
        <taxon>Discosea</taxon>
        <taxon>Longamoebia</taxon>
        <taxon>Centramoebida</taxon>
        <taxon>Acanthamoebidae</taxon>
        <taxon>Acanthamoeba</taxon>
    </lineage>
</organism>
<dbReference type="AlphaFoldDB" id="L8GY41"/>
<accession>L8GY41</accession>
<dbReference type="Pfam" id="PF00276">
    <property type="entry name" value="Ribosomal_L23"/>
    <property type="match status" value="1"/>
</dbReference>
<dbReference type="GO" id="GO:0032543">
    <property type="term" value="P:mitochondrial translation"/>
    <property type="evidence" value="ECO:0007669"/>
    <property type="project" value="TreeGrafter"/>
</dbReference>
<dbReference type="Proteomes" id="UP000011083">
    <property type="component" value="Unassembled WGS sequence"/>
</dbReference>
<dbReference type="GeneID" id="14919094"/>
<keyword evidence="6" id="KW-1185">Reference proteome</keyword>
<dbReference type="STRING" id="1257118.L8GY41"/>
<reference evidence="5 6" key="1">
    <citation type="journal article" date="2013" name="Genome Biol.">
        <title>Genome of Acanthamoeba castellanii highlights extensive lateral gene transfer and early evolution of tyrosine kinase signaling.</title>
        <authorList>
            <person name="Clarke M."/>
            <person name="Lohan A.J."/>
            <person name="Liu B."/>
            <person name="Lagkouvardos I."/>
            <person name="Roy S."/>
            <person name="Zafar N."/>
            <person name="Bertelli C."/>
            <person name="Schilde C."/>
            <person name="Kianianmomeni A."/>
            <person name="Burglin T.R."/>
            <person name="Frech C."/>
            <person name="Turcotte B."/>
            <person name="Kopec K.O."/>
            <person name="Synnott J.M."/>
            <person name="Choo C."/>
            <person name="Paponov I."/>
            <person name="Finkler A."/>
            <person name="Soon Heng Tan C."/>
            <person name="Hutchins A.P."/>
            <person name="Weinmeier T."/>
            <person name="Rattei T."/>
            <person name="Chu J.S."/>
            <person name="Gimenez G."/>
            <person name="Irimia M."/>
            <person name="Rigden D.J."/>
            <person name="Fitzpatrick D.A."/>
            <person name="Lorenzo-Morales J."/>
            <person name="Bateman A."/>
            <person name="Chiu C.H."/>
            <person name="Tang P."/>
            <person name="Hegemann P."/>
            <person name="Fromm H."/>
            <person name="Raoult D."/>
            <person name="Greub G."/>
            <person name="Miranda-Saavedra D."/>
            <person name="Chen N."/>
            <person name="Nash P."/>
            <person name="Ginger M.L."/>
            <person name="Horn M."/>
            <person name="Schaap P."/>
            <person name="Caler L."/>
            <person name="Loftus B."/>
        </authorList>
    </citation>
    <scope>NUCLEOTIDE SEQUENCE [LARGE SCALE GENOMIC DNA]</scope>
    <source>
        <strain evidence="5 6">Neff</strain>
    </source>
</reference>
<dbReference type="PANTHER" id="PTHR12059">
    <property type="entry name" value="RIBOSOMAL PROTEIN L23-RELATED"/>
    <property type="match status" value="1"/>
</dbReference>
<dbReference type="EMBL" id="KB007960">
    <property type="protein sequence ID" value="ELR18164.1"/>
    <property type="molecule type" value="Genomic_DNA"/>
</dbReference>
<evidence type="ECO:0000313" key="6">
    <source>
        <dbReference type="Proteomes" id="UP000011083"/>
    </source>
</evidence>
<comment type="similarity">
    <text evidence="1">Belongs to the universal ribosomal protein uL23 family.</text>
</comment>
<evidence type="ECO:0000256" key="4">
    <source>
        <dbReference type="ARBA" id="ARBA00039977"/>
    </source>
</evidence>
<evidence type="ECO:0000256" key="1">
    <source>
        <dbReference type="ARBA" id="ARBA00006700"/>
    </source>
</evidence>
<keyword evidence="2 5" id="KW-0689">Ribosomal protein</keyword>
<gene>
    <name evidence="5" type="ORF">ACA1_368960</name>
</gene>
<dbReference type="Gene3D" id="3.30.70.330">
    <property type="match status" value="1"/>
</dbReference>
<dbReference type="SUPFAM" id="SSF54189">
    <property type="entry name" value="Ribosomal proteins S24e, L23 and L15e"/>
    <property type="match status" value="1"/>
</dbReference>
<dbReference type="InterPro" id="IPR013025">
    <property type="entry name" value="Ribosomal_uL23-like"/>
</dbReference>